<dbReference type="InterPro" id="IPR039425">
    <property type="entry name" value="RNA_pol_sigma-70-like"/>
</dbReference>
<comment type="caution">
    <text evidence="8">The sequence shown here is derived from an EMBL/GenBank/DDBJ whole genome shotgun (WGS) entry which is preliminary data.</text>
</comment>
<accession>A0A9D1HZT7</accession>
<evidence type="ECO:0000259" key="6">
    <source>
        <dbReference type="Pfam" id="PF04542"/>
    </source>
</evidence>
<keyword evidence="2" id="KW-0805">Transcription regulation</keyword>
<protein>
    <submittedName>
        <fullName evidence="8">Sigma-70 family RNA polymerase sigma factor</fullName>
    </submittedName>
</protein>
<keyword evidence="5" id="KW-0804">Transcription</keyword>
<keyword evidence="3" id="KW-0731">Sigma factor</keyword>
<reference evidence="8" key="1">
    <citation type="submission" date="2020-10" db="EMBL/GenBank/DDBJ databases">
        <authorList>
            <person name="Gilroy R."/>
        </authorList>
    </citation>
    <scope>NUCLEOTIDE SEQUENCE</scope>
    <source>
        <strain evidence="8">ChiHcec3-6078</strain>
    </source>
</reference>
<dbReference type="InterPro" id="IPR007627">
    <property type="entry name" value="RNA_pol_sigma70_r2"/>
</dbReference>
<gene>
    <name evidence="8" type="ORF">IAC50_04610</name>
</gene>
<dbReference type="InterPro" id="IPR013249">
    <property type="entry name" value="RNA_pol_sigma70_r4_t2"/>
</dbReference>
<dbReference type="InterPro" id="IPR036388">
    <property type="entry name" value="WH-like_DNA-bd_sf"/>
</dbReference>
<evidence type="ECO:0000256" key="1">
    <source>
        <dbReference type="ARBA" id="ARBA00010641"/>
    </source>
</evidence>
<feature type="domain" description="RNA polymerase sigma factor 70 region 4 type 2" evidence="7">
    <location>
        <begin position="107"/>
        <end position="156"/>
    </location>
</feature>
<dbReference type="AlphaFoldDB" id="A0A9D1HZT7"/>
<reference evidence="8" key="2">
    <citation type="journal article" date="2021" name="PeerJ">
        <title>Extensive microbial diversity within the chicken gut microbiome revealed by metagenomics and culture.</title>
        <authorList>
            <person name="Gilroy R."/>
            <person name="Ravi A."/>
            <person name="Getino M."/>
            <person name="Pursley I."/>
            <person name="Horton D.L."/>
            <person name="Alikhan N.F."/>
            <person name="Baker D."/>
            <person name="Gharbi K."/>
            <person name="Hall N."/>
            <person name="Watson M."/>
            <person name="Adriaenssens E.M."/>
            <person name="Foster-Nyarko E."/>
            <person name="Jarju S."/>
            <person name="Secka A."/>
            <person name="Antonio M."/>
            <person name="Oren A."/>
            <person name="Chaudhuri R.R."/>
            <person name="La Ragione R."/>
            <person name="Hildebrand F."/>
            <person name="Pallen M.J."/>
        </authorList>
    </citation>
    <scope>NUCLEOTIDE SEQUENCE</scope>
    <source>
        <strain evidence="8">ChiHcec3-6078</strain>
    </source>
</reference>
<dbReference type="CDD" id="cd06171">
    <property type="entry name" value="Sigma70_r4"/>
    <property type="match status" value="1"/>
</dbReference>
<evidence type="ECO:0000256" key="4">
    <source>
        <dbReference type="ARBA" id="ARBA00023125"/>
    </source>
</evidence>
<dbReference type="PANTHER" id="PTHR43133:SF8">
    <property type="entry name" value="RNA POLYMERASE SIGMA FACTOR HI_1459-RELATED"/>
    <property type="match status" value="1"/>
</dbReference>
<evidence type="ECO:0000256" key="5">
    <source>
        <dbReference type="ARBA" id="ARBA00023163"/>
    </source>
</evidence>
<dbReference type="SUPFAM" id="SSF88659">
    <property type="entry name" value="Sigma3 and sigma4 domains of RNA polymerase sigma factors"/>
    <property type="match status" value="1"/>
</dbReference>
<sequence length="165" mass="19256">MAMMNEDRQTAERVYREYYPRILGYVRSKLSSPQEAEDVCSSAMLKIVRGLPTFDPEKSSLSTWIYTIVRNTLTDHYRSRRSHEELGEDIPYEGDDFEEILQEERLEELAAALEKLPQRERDVIILHYYSGISLREISEAIGMSYSNMKIIHRKALAGLKKHLDI</sequence>
<dbReference type="GO" id="GO:0006352">
    <property type="term" value="P:DNA-templated transcription initiation"/>
    <property type="evidence" value="ECO:0007669"/>
    <property type="project" value="InterPro"/>
</dbReference>
<evidence type="ECO:0000256" key="2">
    <source>
        <dbReference type="ARBA" id="ARBA00023015"/>
    </source>
</evidence>
<dbReference type="Gene3D" id="1.10.1740.10">
    <property type="match status" value="1"/>
</dbReference>
<dbReference type="Proteomes" id="UP000824090">
    <property type="component" value="Unassembled WGS sequence"/>
</dbReference>
<dbReference type="PANTHER" id="PTHR43133">
    <property type="entry name" value="RNA POLYMERASE ECF-TYPE SIGMA FACTO"/>
    <property type="match status" value="1"/>
</dbReference>
<organism evidence="8 9">
    <name type="scientific">Candidatus Allocopromorpha excrementigallinarum</name>
    <dbReference type="NCBI Taxonomy" id="2840742"/>
    <lineage>
        <taxon>Bacteria</taxon>
        <taxon>Bacillati</taxon>
        <taxon>Bacillota</taxon>
        <taxon>Clostridia</taxon>
        <taxon>Eubacteriales</taxon>
        <taxon>Eubacteriaceae</taxon>
        <taxon>Eubacteriaceae incertae sedis</taxon>
        <taxon>Candidatus Allocopromorpha</taxon>
    </lineage>
</organism>
<dbReference type="InterPro" id="IPR013325">
    <property type="entry name" value="RNA_pol_sigma_r2"/>
</dbReference>
<evidence type="ECO:0000313" key="9">
    <source>
        <dbReference type="Proteomes" id="UP000824090"/>
    </source>
</evidence>
<evidence type="ECO:0000259" key="7">
    <source>
        <dbReference type="Pfam" id="PF08281"/>
    </source>
</evidence>
<evidence type="ECO:0000313" key="8">
    <source>
        <dbReference type="EMBL" id="HIU25756.1"/>
    </source>
</evidence>
<dbReference type="SUPFAM" id="SSF88946">
    <property type="entry name" value="Sigma2 domain of RNA polymerase sigma factors"/>
    <property type="match status" value="1"/>
</dbReference>
<evidence type="ECO:0000256" key="3">
    <source>
        <dbReference type="ARBA" id="ARBA00023082"/>
    </source>
</evidence>
<name>A0A9D1HZT7_9FIRM</name>
<dbReference type="EMBL" id="DVMP01000085">
    <property type="protein sequence ID" value="HIU25756.1"/>
    <property type="molecule type" value="Genomic_DNA"/>
</dbReference>
<dbReference type="GO" id="GO:0016987">
    <property type="term" value="F:sigma factor activity"/>
    <property type="evidence" value="ECO:0007669"/>
    <property type="project" value="UniProtKB-KW"/>
</dbReference>
<dbReference type="NCBIfam" id="TIGR02937">
    <property type="entry name" value="sigma70-ECF"/>
    <property type="match status" value="1"/>
</dbReference>
<proteinExistence type="inferred from homology"/>
<feature type="domain" description="RNA polymerase sigma-70 region 2" evidence="6">
    <location>
        <begin position="15"/>
        <end position="81"/>
    </location>
</feature>
<dbReference type="InterPro" id="IPR013324">
    <property type="entry name" value="RNA_pol_sigma_r3/r4-like"/>
</dbReference>
<dbReference type="GO" id="GO:0003677">
    <property type="term" value="F:DNA binding"/>
    <property type="evidence" value="ECO:0007669"/>
    <property type="project" value="UniProtKB-KW"/>
</dbReference>
<keyword evidence="4" id="KW-0238">DNA-binding</keyword>
<dbReference type="InterPro" id="IPR014284">
    <property type="entry name" value="RNA_pol_sigma-70_dom"/>
</dbReference>
<dbReference type="Pfam" id="PF04542">
    <property type="entry name" value="Sigma70_r2"/>
    <property type="match status" value="1"/>
</dbReference>
<comment type="similarity">
    <text evidence="1">Belongs to the sigma-70 factor family. ECF subfamily.</text>
</comment>
<dbReference type="Gene3D" id="1.10.10.10">
    <property type="entry name" value="Winged helix-like DNA-binding domain superfamily/Winged helix DNA-binding domain"/>
    <property type="match status" value="1"/>
</dbReference>
<dbReference type="Pfam" id="PF08281">
    <property type="entry name" value="Sigma70_r4_2"/>
    <property type="match status" value="1"/>
</dbReference>